<feature type="region of interest" description="Disordered" evidence="1">
    <location>
        <begin position="1"/>
        <end position="38"/>
    </location>
</feature>
<sequence length="101" mass="11584">MERNGFGGRKRTYEGDRQAAMGRLEKETAERGSRPPFIGGRVICRRQWMEEGQKKKGLKALSRRWQENGVRGGREEELVRDNPTEVVAGRRRDPTGRMAVV</sequence>
<accession>A0A2I0LFD9</accession>
<gene>
    <name evidence="2" type="ORF">CRG98_000251</name>
</gene>
<name>A0A2I0LFD9_PUNGR</name>
<reference evidence="2 3" key="1">
    <citation type="submission" date="2017-11" db="EMBL/GenBank/DDBJ databases">
        <title>De-novo sequencing of pomegranate (Punica granatum L.) genome.</title>
        <authorList>
            <person name="Akparov Z."/>
            <person name="Amiraslanov A."/>
            <person name="Hajiyeva S."/>
            <person name="Abbasov M."/>
            <person name="Kaur K."/>
            <person name="Hamwieh A."/>
            <person name="Solovyev V."/>
            <person name="Salamov A."/>
            <person name="Braich B."/>
            <person name="Kosarev P."/>
            <person name="Mahmoud A."/>
            <person name="Hajiyev E."/>
            <person name="Babayeva S."/>
            <person name="Izzatullayeva V."/>
            <person name="Mammadov A."/>
            <person name="Mammadov A."/>
            <person name="Sharifova S."/>
            <person name="Ojaghi J."/>
            <person name="Eynullazada K."/>
            <person name="Bayramov B."/>
            <person name="Abdulazimova A."/>
            <person name="Shahmuradov I."/>
        </authorList>
    </citation>
    <scope>NUCLEOTIDE SEQUENCE [LARGE SCALE GENOMIC DNA]</scope>
    <source>
        <strain evidence="3">cv. AG2017</strain>
        <tissue evidence="2">Leaf</tissue>
    </source>
</reference>
<feature type="compositionally biased region" description="Basic and acidic residues" evidence="1">
    <location>
        <begin position="11"/>
        <end position="33"/>
    </location>
</feature>
<keyword evidence="3" id="KW-1185">Reference proteome</keyword>
<proteinExistence type="predicted"/>
<dbReference type="AlphaFoldDB" id="A0A2I0LFD9"/>
<protein>
    <submittedName>
        <fullName evidence="2">Uncharacterized protein</fullName>
    </submittedName>
</protein>
<dbReference type="EMBL" id="PGOL01000008">
    <property type="protein sequence ID" value="PKI79373.1"/>
    <property type="molecule type" value="Genomic_DNA"/>
</dbReference>
<dbReference type="Proteomes" id="UP000233551">
    <property type="component" value="Unassembled WGS sequence"/>
</dbReference>
<feature type="compositionally biased region" description="Basic and acidic residues" evidence="1">
    <location>
        <begin position="72"/>
        <end position="95"/>
    </location>
</feature>
<evidence type="ECO:0000313" key="2">
    <source>
        <dbReference type="EMBL" id="PKI79373.1"/>
    </source>
</evidence>
<evidence type="ECO:0000313" key="3">
    <source>
        <dbReference type="Proteomes" id="UP000233551"/>
    </source>
</evidence>
<comment type="caution">
    <text evidence="2">The sequence shown here is derived from an EMBL/GenBank/DDBJ whole genome shotgun (WGS) entry which is preliminary data.</text>
</comment>
<evidence type="ECO:0000256" key="1">
    <source>
        <dbReference type="SAM" id="MobiDB-lite"/>
    </source>
</evidence>
<organism evidence="2 3">
    <name type="scientific">Punica granatum</name>
    <name type="common">Pomegranate</name>
    <dbReference type="NCBI Taxonomy" id="22663"/>
    <lineage>
        <taxon>Eukaryota</taxon>
        <taxon>Viridiplantae</taxon>
        <taxon>Streptophyta</taxon>
        <taxon>Embryophyta</taxon>
        <taxon>Tracheophyta</taxon>
        <taxon>Spermatophyta</taxon>
        <taxon>Magnoliopsida</taxon>
        <taxon>eudicotyledons</taxon>
        <taxon>Gunneridae</taxon>
        <taxon>Pentapetalae</taxon>
        <taxon>rosids</taxon>
        <taxon>malvids</taxon>
        <taxon>Myrtales</taxon>
        <taxon>Lythraceae</taxon>
        <taxon>Punica</taxon>
    </lineage>
</organism>
<feature type="region of interest" description="Disordered" evidence="1">
    <location>
        <begin position="69"/>
        <end position="101"/>
    </location>
</feature>